<evidence type="ECO:0000313" key="4">
    <source>
        <dbReference type="EMBL" id="HIU47428.1"/>
    </source>
</evidence>
<feature type="compositionally biased region" description="Polar residues" evidence="1">
    <location>
        <begin position="145"/>
        <end position="156"/>
    </location>
</feature>
<feature type="region of interest" description="Disordered" evidence="1">
    <location>
        <begin position="1"/>
        <end position="193"/>
    </location>
</feature>
<dbReference type="InterPro" id="IPR011055">
    <property type="entry name" value="Dup_hybrid_motif"/>
</dbReference>
<protein>
    <submittedName>
        <fullName evidence="4">Peptidoglycan DD-metalloendopeptidase family protein</fullName>
    </submittedName>
</protein>
<evidence type="ECO:0000256" key="2">
    <source>
        <dbReference type="SAM" id="Phobius"/>
    </source>
</evidence>
<dbReference type="CDD" id="cd12797">
    <property type="entry name" value="M23_peptidase"/>
    <property type="match status" value="1"/>
</dbReference>
<accession>A0A9D1LSU5</accession>
<gene>
    <name evidence="4" type="ORF">IAC59_09270</name>
</gene>
<dbReference type="InterPro" id="IPR050570">
    <property type="entry name" value="Cell_wall_metabolism_enzyme"/>
</dbReference>
<sequence>MKQTWFRPPAYRQFSLDADATDAPNRPDGTAARRLDGNPPTQDSMRGQAPAQPGAGQAEQHGLERIASERQEQPIAEQSTPDQRAQPAIKQLSTEQQDQRNTVQLTPERRAQPSIRHLATEQQDQHTAGQPAPEQRDQPAIKQLATEQQDQRTAVQLTPERRAQPAIGQRADCQDSTARPDARRGATKQGLRSARRRIERVLDRYGYYMAVGVCALMVFAGALIGTSGNAPSATPQSTQLTGEQVSDVPAEQPSSSDGLLGEDVSANAAASGDAAPHSLACWPLEGQVLTAHSLDALIYQPTLGVYATHAGIDIAGSAGQVVVACADGEVVRCWRESLLGNVVEVRGEDGVIMRYGNLASLDQASEGMSVSAGDVLGAIGASAMSESLLEPHLHFEVLVDGQSVSPEDWLPMR</sequence>
<evidence type="ECO:0000259" key="3">
    <source>
        <dbReference type="Pfam" id="PF01551"/>
    </source>
</evidence>
<name>A0A9D1LSU5_9FIRM</name>
<dbReference type="SUPFAM" id="SSF51261">
    <property type="entry name" value="Duplicated hybrid motif"/>
    <property type="match status" value="1"/>
</dbReference>
<dbReference type="AlphaFoldDB" id="A0A9D1LSU5"/>
<feature type="compositionally biased region" description="Polar residues" evidence="1">
    <location>
        <begin position="229"/>
        <end position="244"/>
    </location>
</feature>
<feature type="domain" description="M23ase beta-sheet core" evidence="3">
    <location>
        <begin position="308"/>
        <end position="406"/>
    </location>
</feature>
<dbReference type="PANTHER" id="PTHR21666:SF270">
    <property type="entry name" value="MUREIN HYDROLASE ACTIVATOR ENVC"/>
    <property type="match status" value="1"/>
</dbReference>
<dbReference type="Pfam" id="PF01551">
    <property type="entry name" value="Peptidase_M23"/>
    <property type="match status" value="1"/>
</dbReference>
<feature type="compositionally biased region" description="Polar residues" evidence="1">
    <location>
        <begin position="91"/>
        <end position="105"/>
    </location>
</feature>
<keyword evidence="2" id="KW-0472">Membrane</keyword>
<feature type="compositionally biased region" description="Low complexity" evidence="1">
    <location>
        <begin position="47"/>
        <end position="60"/>
    </location>
</feature>
<dbReference type="GO" id="GO:0004222">
    <property type="term" value="F:metalloendopeptidase activity"/>
    <property type="evidence" value="ECO:0007669"/>
    <property type="project" value="TreeGrafter"/>
</dbReference>
<feature type="compositionally biased region" description="Basic and acidic residues" evidence="1">
    <location>
        <begin position="61"/>
        <end position="72"/>
    </location>
</feature>
<feature type="region of interest" description="Disordered" evidence="1">
    <location>
        <begin position="229"/>
        <end position="262"/>
    </location>
</feature>
<reference evidence="4" key="1">
    <citation type="submission" date="2020-10" db="EMBL/GenBank/DDBJ databases">
        <authorList>
            <person name="Gilroy R."/>
        </authorList>
    </citation>
    <scope>NUCLEOTIDE SEQUENCE</scope>
    <source>
        <strain evidence="4">ChiSxjej2B14-8506</strain>
    </source>
</reference>
<keyword evidence="2" id="KW-0812">Transmembrane</keyword>
<comment type="caution">
    <text evidence="4">The sequence shown here is derived from an EMBL/GenBank/DDBJ whole genome shotgun (WGS) entry which is preliminary data.</text>
</comment>
<dbReference type="Proteomes" id="UP000824123">
    <property type="component" value="Unassembled WGS sequence"/>
</dbReference>
<keyword evidence="2" id="KW-1133">Transmembrane helix</keyword>
<organism evidence="4 5">
    <name type="scientific">Candidatus Fimadaptatus faecigallinarum</name>
    <dbReference type="NCBI Taxonomy" id="2840814"/>
    <lineage>
        <taxon>Bacteria</taxon>
        <taxon>Bacillati</taxon>
        <taxon>Bacillota</taxon>
        <taxon>Clostridia</taxon>
        <taxon>Eubacteriales</taxon>
        <taxon>Candidatus Fimadaptatus</taxon>
    </lineage>
</organism>
<evidence type="ECO:0000256" key="1">
    <source>
        <dbReference type="SAM" id="MobiDB-lite"/>
    </source>
</evidence>
<dbReference type="InterPro" id="IPR016047">
    <property type="entry name" value="M23ase_b-sheet_dom"/>
</dbReference>
<proteinExistence type="predicted"/>
<feature type="transmembrane region" description="Helical" evidence="2">
    <location>
        <begin position="205"/>
        <end position="225"/>
    </location>
</feature>
<dbReference type="PANTHER" id="PTHR21666">
    <property type="entry name" value="PEPTIDASE-RELATED"/>
    <property type="match status" value="1"/>
</dbReference>
<reference evidence="4" key="2">
    <citation type="journal article" date="2021" name="PeerJ">
        <title>Extensive microbial diversity within the chicken gut microbiome revealed by metagenomics and culture.</title>
        <authorList>
            <person name="Gilroy R."/>
            <person name="Ravi A."/>
            <person name="Getino M."/>
            <person name="Pursley I."/>
            <person name="Horton D.L."/>
            <person name="Alikhan N.F."/>
            <person name="Baker D."/>
            <person name="Gharbi K."/>
            <person name="Hall N."/>
            <person name="Watson M."/>
            <person name="Adriaenssens E.M."/>
            <person name="Foster-Nyarko E."/>
            <person name="Jarju S."/>
            <person name="Secka A."/>
            <person name="Antonio M."/>
            <person name="Oren A."/>
            <person name="Chaudhuri R.R."/>
            <person name="La Ragione R."/>
            <person name="Hildebrand F."/>
            <person name="Pallen M.J."/>
        </authorList>
    </citation>
    <scope>NUCLEOTIDE SEQUENCE</scope>
    <source>
        <strain evidence="4">ChiSxjej2B14-8506</strain>
    </source>
</reference>
<dbReference type="Gene3D" id="2.70.70.10">
    <property type="entry name" value="Glucose Permease (Domain IIA)"/>
    <property type="match status" value="1"/>
</dbReference>
<dbReference type="EMBL" id="DVNK01000054">
    <property type="protein sequence ID" value="HIU47428.1"/>
    <property type="molecule type" value="Genomic_DNA"/>
</dbReference>
<evidence type="ECO:0000313" key="5">
    <source>
        <dbReference type="Proteomes" id="UP000824123"/>
    </source>
</evidence>